<dbReference type="GO" id="GO:0016020">
    <property type="term" value="C:membrane"/>
    <property type="evidence" value="ECO:0007669"/>
    <property type="project" value="UniProtKB-SubCell"/>
</dbReference>
<evidence type="ECO:0000259" key="14">
    <source>
        <dbReference type="PROSITE" id="PS50011"/>
    </source>
</evidence>
<evidence type="ECO:0000256" key="8">
    <source>
        <dbReference type="ARBA" id="ARBA00022840"/>
    </source>
</evidence>
<evidence type="ECO:0000256" key="12">
    <source>
        <dbReference type="PROSITE-ProRule" id="PRU10141"/>
    </source>
</evidence>
<dbReference type="AlphaFoldDB" id="A0A9R0ZHM1"/>
<dbReference type="InterPro" id="IPR000719">
    <property type="entry name" value="Prot_kinase_dom"/>
</dbReference>
<dbReference type="SUPFAM" id="SSF56112">
    <property type="entry name" value="Protein kinase-like (PK-like)"/>
    <property type="match status" value="1"/>
</dbReference>
<evidence type="ECO:0000256" key="11">
    <source>
        <dbReference type="ARBA" id="ARBA00023180"/>
    </source>
</evidence>
<dbReference type="SMART" id="SM00220">
    <property type="entry name" value="S_TKc"/>
    <property type="match status" value="1"/>
</dbReference>
<feature type="binding site" evidence="12">
    <location>
        <position position="557"/>
    </location>
    <ligand>
        <name>ATP</name>
        <dbReference type="ChEBI" id="CHEBI:30616"/>
    </ligand>
</feature>
<dbReference type="FunFam" id="2.60.120.430:FF:000001">
    <property type="entry name" value="Receptor-like protein kinase FERONIA"/>
    <property type="match status" value="1"/>
</dbReference>
<keyword evidence="8 12" id="KW-0067">ATP-binding</keyword>
<keyword evidence="5" id="KW-0732">Signal</keyword>
<keyword evidence="10 13" id="KW-0472">Membrane</keyword>
<protein>
    <recommendedName>
        <fullName evidence="14">Protein kinase domain-containing protein</fullName>
    </recommendedName>
</protein>
<dbReference type="Pfam" id="PF07714">
    <property type="entry name" value="PK_Tyr_Ser-Thr"/>
    <property type="match status" value="1"/>
</dbReference>
<evidence type="ECO:0000256" key="13">
    <source>
        <dbReference type="SAM" id="Phobius"/>
    </source>
</evidence>
<dbReference type="InterPro" id="IPR024788">
    <property type="entry name" value="Malectin-like_Carb-bd_dom"/>
</dbReference>
<evidence type="ECO:0000313" key="16">
    <source>
        <dbReference type="Proteomes" id="UP000324705"/>
    </source>
</evidence>
<feature type="domain" description="Protein kinase" evidence="14">
    <location>
        <begin position="529"/>
        <end position="802"/>
    </location>
</feature>
<accession>A0A9R0ZHM1</accession>
<dbReference type="PROSITE" id="PS00108">
    <property type="entry name" value="PROTEIN_KINASE_ST"/>
    <property type="match status" value="1"/>
</dbReference>
<comment type="subcellular location">
    <subcellularLocation>
        <location evidence="1">Membrane</location>
        <topology evidence="1">Single-pass membrane protein</topology>
    </subcellularLocation>
</comment>
<dbReference type="FunFam" id="2.60.120.430:FF:000005">
    <property type="entry name" value="Putative receptor-like protein kinase"/>
    <property type="match status" value="1"/>
</dbReference>
<keyword evidence="6 12" id="KW-0547">Nucleotide-binding</keyword>
<dbReference type="PROSITE" id="PS00107">
    <property type="entry name" value="PROTEIN_KINASE_ATP"/>
    <property type="match status" value="1"/>
</dbReference>
<dbReference type="InterPro" id="IPR001245">
    <property type="entry name" value="Ser-Thr/Tyr_kinase_cat_dom"/>
</dbReference>
<dbReference type="PANTHER" id="PTHR47989:SF62">
    <property type="entry name" value="OS05G0423500 PROTEIN"/>
    <property type="match status" value="1"/>
</dbReference>
<keyword evidence="9 13" id="KW-1133">Transmembrane helix</keyword>
<dbReference type="Gramene" id="TRITD7Av1G182130.3">
    <property type="protein sequence ID" value="TRITD7Av1G182130.3"/>
    <property type="gene ID" value="TRITD7Av1G182130"/>
</dbReference>
<evidence type="ECO:0000256" key="5">
    <source>
        <dbReference type="ARBA" id="ARBA00022729"/>
    </source>
</evidence>
<feature type="transmembrane region" description="Helical" evidence="13">
    <location>
        <begin position="896"/>
        <end position="913"/>
    </location>
</feature>
<sequence length="1133" mass="125281">MPAAGRSGGPGQVRAFTGSGFFFLVFFTSVNIMMGRRKLQVVTLAILCFWSSAGICKAQSVDFKPADSYLVDCGSAKGTTVLGRDFAADGAAPVTVATSQDILAGTSANGVSSFDNPVLYQTARIFTSPSSYTFPIQKQGRHFVRLYFYPFIYQSYDLSTAKFTVSTQDVLLLSDFQQPDKTAPLFKEYSLNITRDQLVISFKPSNGIAFINAIEVISVPDDLIADVANMVNPVQQYSGLTTQSLETVYRVNMGGPKVFPNNDTLSRTWQKDQKYILNPSVTKTAQYGKAINYRKGGATPLTAPDIVYSTATELAASNTSNALFNMTWQFDVDAGFSYLIRFHFCDIVSKALNQLYFNAYVGGFFAQHDLDLSEQSVNQLATAIYVDVVLSSNDASSKLSISIGPSTLNNALPDGILNGLEIMKMGSGSGSAFTVGNNGSNKKLPIIIGSVLGVVGLLIIVLVVVLLCRRKKTDDKQHSKTWMPFSINGLTSLSTGSRTSYGTTLTSGLNGSYGYRFAFNVLQEATNNFDESWVIGVGGFGKVYKGALRDDTKVAVKRGNPKSQQGLNEFRTEIELLSRLRHRHLVSLIGYCDERNEMILVYEYMENGTVKSHLYGSDNPSLNWKQRLEICIGAARGLHYLHTGSAKAIIHRDVKSANILLDENLLAKVADFGLSKTGPELDQTHVSTAVKGSFGYLDPEYFRRQQLTEKSDVYSFGVVMLEVLCARPVIDPSLPREMVNLAEWGMKWQKRGELHQIVDQKLSGAIRPDSLRKFGETVEKCLADYGVERPSMGDVLWNLEYVLQLQDVDSSTVSDVNSMNRIVDLSSQVQHVSAMESISVTMAEDGALHEPDHDLSDVSMSRVFSQLIKAEGSDKFSRYEARRPGRSKQIQRIQRMLSAVRSIIMFGGCLLMACPFCRMPGGLCSSVDSSVDGFSVVLDRRCWRRVYVPCSVRAHLARYIEECRALAIRRGDEDTDLAFQCNEGYLYGVLFSHGQLRSKFHGPSWERLVSDYGVRPRDIMTIRLEHYGTWIGIDFSRVGRGDALSPLSSVGKFVTFPRTGVLTLEVTLESGDDDIYVSTPCSYFIGLGSRMVFKQEGFSDFLQASSIEVNSLVLITFKERDGRLVVIFNLLPQ</sequence>
<evidence type="ECO:0000313" key="15">
    <source>
        <dbReference type="EMBL" id="VAI76994.1"/>
    </source>
</evidence>
<evidence type="ECO:0000256" key="2">
    <source>
        <dbReference type="ARBA" id="ARBA00022527"/>
    </source>
</evidence>
<evidence type="ECO:0000256" key="10">
    <source>
        <dbReference type="ARBA" id="ARBA00023136"/>
    </source>
</evidence>
<keyword evidence="3" id="KW-0808">Transferase</keyword>
<dbReference type="Proteomes" id="UP000324705">
    <property type="component" value="Chromosome 7A"/>
</dbReference>
<keyword evidence="2" id="KW-0723">Serine/threonine-protein kinase</keyword>
<gene>
    <name evidence="15" type="ORF">TRITD_7Av1G182130</name>
</gene>
<evidence type="ECO:0000256" key="6">
    <source>
        <dbReference type="ARBA" id="ARBA00022741"/>
    </source>
</evidence>
<dbReference type="InterPro" id="IPR017441">
    <property type="entry name" value="Protein_kinase_ATP_BS"/>
</dbReference>
<dbReference type="Gene3D" id="1.10.510.10">
    <property type="entry name" value="Transferase(Phosphotransferase) domain 1"/>
    <property type="match status" value="1"/>
</dbReference>
<dbReference type="CDD" id="cd14066">
    <property type="entry name" value="STKc_IRAK"/>
    <property type="match status" value="1"/>
</dbReference>
<evidence type="ECO:0000256" key="9">
    <source>
        <dbReference type="ARBA" id="ARBA00022989"/>
    </source>
</evidence>
<proteinExistence type="predicted"/>
<evidence type="ECO:0000256" key="1">
    <source>
        <dbReference type="ARBA" id="ARBA00004167"/>
    </source>
</evidence>
<dbReference type="EMBL" id="LT934123">
    <property type="protein sequence ID" value="VAI76994.1"/>
    <property type="molecule type" value="Genomic_DNA"/>
</dbReference>
<feature type="transmembrane region" description="Helical" evidence="13">
    <location>
        <begin position="446"/>
        <end position="468"/>
    </location>
</feature>
<organism evidence="15 16">
    <name type="scientific">Triticum turgidum subsp. durum</name>
    <name type="common">Durum wheat</name>
    <name type="synonym">Triticum durum</name>
    <dbReference type="NCBI Taxonomy" id="4567"/>
    <lineage>
        <taxon>Eukaryota</taxon>
        <taxon>Viridiplantae</taxon>
        <taxon>Streptophyta</taxon>
        <taxon>Embryophyta</taxon>
        <taxon>Tracheophyta</taxon>
        <taxon>Spermatophyta</taxon>
        <taxon>Magnoliopsida</taxon>
        <taxon>Liliopsida</taxon>
        <taxon>Poales</taxon>
        <taxon>Poaceae</taxon>
        <taxon>BOP clade</taxon>
        <taxon>Pooideae</taxon>
        <taxon>Triticodae</taxon>
        <taxon>Triticeae</taxon>
        <taxon>Triticinae</taxon>
        <taxon>Triticum</taxon>
    </lineage>
</organism>
<dbReference type="GO" id="GO:0004674">
    <property type="term" value="F:protein serine/threonine kinase activity"/>
    <property type="evidence" value="ECO:0007669"/>
    <property type="project" value="UniProtKB-KW"/>
</dbReference>
<evidence type="ECO:0000256" key="3">
    <source>
        <dbReference type="ARBA" id="ARBA00022679"/>
    </source>
</evidence>
<dbReference type="Gene3D" id="3.30.200.20">
    <property type="entry name" value="Phosphorylase Kinase, domain 1"/>
    <property type="match status" value="1"/>
</dbReference>
<evidence type="ECO:0000256" key="4">
    <source>
        <dbReference type="ARBA" id="ARBA00022692"/>
    </source>
</evidence>
<evidence type="ECO:0000256" key="7">
    <source>
        <dbReference type="ARBA" id="ARBA00022777"/>
    </source>
</evidence>
<feature type="transmembrane region" description="Helical" evidence="13">
    <location>
        <begin position="12"/>
        <end position="32"/>
    </location>
</feature>
<keyword evidence="11" id="KW-0325">Glycoprotein</keyword>
<dbReference type="PROSITE" id="PS50011">
    <property type="entry name" value="PROTEIN_KINASE_DOM"/>
    <property type="match status" value="1"/>
</dbReference>
<dbReference type="InterPro" id="IPR011009">
    <property type="entry name" value="Kinase-like_dom_sf"/>
</dbReference>
<dbReference type="OMA" id="CDDKSEM"/>
<keyword evidence="4 13" id="KW-0812">Transmembrane</keyword>
<name>A0A9R0ZHM1_TRITD</name>
<dbReference type="FunFam" id="1.10.510.10:FF:000058">
    <property type="entry name" value="Receptor-like protein kinase FERONIA"/>
    <property type="match status" value="1"/>
</dbReference>
<dbReference type="Pfam" id="PF12819">
    <property type="entry name" value="Malectin_like"/>
    <property type="match status" value="1"/>
</dbReference>
<dbReference type="FunFam" id="3.30.200.20:FF:000039">
    <property type="entry name" value="receptor-like protein kinase FERONIA"/>
    <property type="match status" value="1"/>
</dbReference>
<keyword evidence="7" id="KW-0418">Kinase</keyword>
<reference evidence="15 16" key="1">
    <citation type="submission" date="2017-09" db="EMBL/GenBank/DDBJ databases">
        <authorList>
            <consortium name="International Durum Wheat Genome Sequencing Consortium (IDWGSC)"/>
            <person name="Milanesi L."/>
        </authorList>
    </citation>
    <scope>NUCLEOTIDE SEQUENCE [LARGE SCALE GENOMIC DNA]</scope>
    <source>
        <strain evidence="16">cv. Svevo</strain>
    </source>
</reference>
<keyword evidence="16" id="KW-1185">Reference proteome</keyword>
<dbReference type="InterPro" id="IPR008271">
    <property type="entry name" value="Ser/Thr_kinase_AS"/>
</dbReference>
<dbReference type="Gene3D" id="2.60.120.430">
    <property type="entry name" value="Galactose-binding lectin"/>
    <property type="match status" value="2"/>
</dbReference>
<dbReference type="GO" id="GO:0005524">
    <property type="term" value="F:ATP binding"/>
    <property type="evidence" value="ECO:0007669"/>
    <property type="project" value="UniProtKB-UniRule"/>
</dbReference>
<dbReference type="PANTHER" id="PTHR47989">
    <property type="entry name" value="OS01G0750732 PROTEIN"/>
    <property type="match status" value="1"/>
</dbReference>